<reference evidence="2 3" key="1">
    <citation type="journal article" date="2014" name="PLoS Genet.">
        <title>Phylogenetically driven sequencing of extremely halophilic archaea reveals strategies for static and dynamic osmo-response.</title>
        <authorList>
            <person name="Becker E.A."/>
            <person name="Seitzer P.M."/>
            <person name="Tritt A."/>
            <person name="Larsen D."/>
            <person name="Krusor M."/>
            <person name="Yao A.I."/>
            <person name="Wu D."/>
            <person name="Madern D."/>
            <person name="Eisen J.A."/>
            <person name="Darling A.E."/>
            <person name="Facciotti M.T."/>
        </authorList>
    </citation>
    <scope>NUCLEOTIDE SEQUENCE [LARGE SCALE GENOMIC DNA]</scope>
    <source>
        <strain evidence="2 3">100A6</strain>
    </source>
</reference>
<keyword evidence="3" id="KW-1185">Reference proteome</keyword>
<evidence type="ECO:0000313" key="3">
    <source>
        <dbReference type="Proteomes" id="UP000011566"/>
    </source>
</evidence>
<dbReference type="Proteomes" id="UP000011566">
    <property type="component" value="Unassembled WGS sequence"/>
</dbReference>
<sequence length="65" mass="6911">MEDDAEPVYCNSCGKVTYDLVEVEQPLSGGTTLACPRCKSTDTAPTARRADLPDSTGNYPSGLLE</sequence>
<organism evidence="2 3">
    <name type="scientific">Halococcus hamelinensis 100A6</name>
    <dbReference type="NCBI Taxonomy" id="1132509"/>
    <lineage>
        <taxon>Archaea</taxon>
        <taxon>Methanobacteriati</taxon>
        <taxon>Methanobacteriota</taxon>
        <taxon>Stenosarchaea group</taxon>
        <taxon>Halobacteria</taxon>
        <taxon>Halobacteriales</taxon>
        <taxon>Halococcaceae</taxon>
        <taxon>Halococcus</taxon>
    </lineage>
</organism>
<protein>
    <submittedName>
        <fullName evidence="2">Uncharacterized protein</fullName>
    </submittedName>
</protein>
<dbReference type="EMBL" id="AOMB01000007">
    <property type="protein sequence ID" value="EMA41054.1"/>
    <property type="molecule type" value="Genomic_DNA"/>
</dbReference>
<name>M0M8X6_9EURY</name>
<accession>M0M8X6</accession>
<dbReference type="OrthoDB" id="209861at2157"/>
<proteinExistence type="predicted"/>
<dbReference type="RefSeq" id="WP_007690606.1">
    <property type="nucleotide sequence ID" value="NZ_AJRK01000080.1"/>
</dbReference>
<evidence type="ECO:0000256" key="1">
    <source>
        <dbReference type="SAM" id="MobiDB-lite"/>
    </source>
</evidence>
<dbReference type="AlphaFoldDB" id="M0M8X6"/>
<gene>
    <name evidence="2" type="ORF">C447_02617</name>
</gene>
<evidence type="ECO:0000313" key="2">
    <source>
        <dbReference type="EMBL" id="EMA41054.1"/>
    </source>
</evidence>
<comment type="caution">
    <text evidence="2">The sequence shown here is derived from an EMBL/GenBank/DDBJ whole genome shotgun (WGS) entry which is preliminary data.</text>
</comment>
<feature type="region of interest" description="Disordered" evidence="1">
    <location>
        <begin position="39"/>
        <end position="65"/>
    </location>
</feature>